<dbReference type="EMBL" id="LAZR01045145">
    <property type="protein sequence ID" value="KKK99577.1"/>
    <property type="molecule type" value="Genomic_DNA"/>
</dbReference>
<organism evidence="1">
    <name type="scientific">marine sediment metagenome</name>
    <dbReference type="NCBI Taxonomy" id="412755"/>
    <lineage>
        <taxon>unclassified sequences</taxon>
        <taxon>metagenomes</taxon>
        <taxon>ecological metagenomes</taxon>
    </lineage>
</organism>
<name>A0A0F9A018_9ZZZZ</name>
<comment type="caution">
    <text evidence="1">The sequence shown here is derived from an EMBL/GenBank/DDBJ whole genome shotgun (WGS) entry which is preliminary data.</text>
</comment>
<dbReference type="AlphaFoldDB" id="A0A0F9A018"/>
<proteinExistence type="predicted"/>
<evidence type="ECO:0000313" key="1">
    <source>
        <dbReference type="EMBL" id="KKK99577.1"/>
    </source>
</evidence>
<accession>A0A0F9A018</accession>
<sequence>MTKVWIIETGDYEERYVFGIAETLEAAVSFIKSVYPFPYLVEWSDPYIYNVKSVTLYGYFSEVLKHSTSHYAEYYISEMEVQV</sequence>
<reference evidence="1" key="1">
    <citation type="journal article" date="2015" name="Nature">
        <title>Complex archaea that bridge the gap between prokaryotes and eukaryotes.</title>
        <authorList>
            <person name="Spang A."/>
            <person name="Saw J.H."/>
            <person name="Jorgensen S.L."/>
            <person name="Zaremba-Niedzwiedzka K."/>
            <person name="Martijn J."/>
            <person name="Lind A.E."/>
            <person name="van Eijk R."/>
            <person name="Schleper C."/>
            <person name="Guy L."/>
            <person name="Ettema T.J."/>
        </authorList>
    </citation>
    <scope>NUCLEOTIDE SEQUENCE</scope>
</reference>
<gene>
    <name evidence="1" type="ORF">LCGC14_2631360</name>
</gene>
<protein>
    <submittedName>
        <fullName evidence="1">Uncharacterized protein</fullName>
    </submittedName>
</protein>